<dbReference type="Proteomes" id="UP000823775">
    <property type="component" value="Unassembled WGS sequence"/>
</dbReference>
<proteinExistence type="predicted"/>
<protein>
    <recommendedName>
        <fullName evidence="4">Agenet domain-containing protein</fullName>
    </recommendedName>
</protein>
<comment type="caution">
    <text evidence="2">The sequence shown here is derived from an EMBL/GenBank/DDBJ whole genome shotgun (WGS) entry which is preliminary data.</text>
</comment>
<reference evidence="2 3" key="1">
    <citation type="journal article" date="2021" name="BMC Genomics">
        <title>Datura genome reveals duplications of psychoactive alkaloid biosynthetic genes and high mutation rate following tissue culture.</title>
        <authorList>
            <person name="Rajewski A."/>
            <person name="Carter-House D."/>
            <person name="Stajich J."/>
            <person name="Litt A."/>
        </authorList>
    </citation>
    <scope>NUCLEOTIDE SEQUENCE [LARGE SCALE GENOMIC DNA]</scope>
    <source>
        <strain evidence="2">AR-01</strain>
    </source>
</reference>
<sequence>MAAKSERVVKKRKPKVDRGTHRKLGIDQKVECVDMFYNDAWWEGVIFDREGDEEPKNLLSRHGSILPRQNEESSVSPYDFFVIPPLLLMTHVFIRYRVIHGFGNSKPRGETSYKERNLRARPQSMERLLPRSKCQVHVIYAK</sequence>
<name>A0ABS8RZV8_DATST</name>
<evidence type="ECO:0000313" key="2">
    <source>
        <dbReference type="EMBL" id="MCD7452273.1"/>
    </source>
</evidence>
<accession>A0ABS8RZV8</accession>
<gene>
    <name evidence="2" type="ORF">HAX54_016105</name>
</gene>
<evidence type="ECO:0008006" key="4">
    <source>
        <dbReference type="Google" id="ProtNLM"/>
    </source>
</evidence>
<dbReference type="EMBL" id="JACEIK010000204">
    <property type="protein sequence ID" value="MCD7452273.1"/>
    <property type="molecule type" value="Genomic_DNA"/>
</dbReference>
<evidence type="ECO:0000313" key="3">
    <source>
        <dbReference type="Proteomes" id="UP000823775"/>
    </source>
</evidence>
<keyword evidence="3" id="KW-1185">Reference proteome</keyword>
<evidence type="ECO:0000256" key="1">
    <source>
        <dbReference type="SAM" id="MobiDB-lite"/>
    </source>
</evidence>
<organism evidence="2 3">
    <name type="scientific">Datura stramonium</name>
    <name type="common">Jimsonweed</name>
    <name type="synonym">Common thornapple</name>
    <dbReference type="NCBI Taxonomy" id="4076"/>
    <lineage>
        <taxon>Eukaryota</taxon>
        <taxon>Viridiplantae</taxon>
        <taxon>Streptophyta</taxon>
        <taxon>Embryophyta</taxon>
        <taxon>Tracheophyta</taxon>
        <taxon>Spermatophyta</taxon>
        <taxon>Magnoliopsida</taxon>
        <taxon>eudicotyledons</taxon>
        <taxon>Gunneridae</taxon>
        <taxon>Pentapetalae</taxon>
        <taxon>asterids</taxon>
        <taxon>lamiids</taxon>
        <taxon>Solanales</taxon>
        <taxon>Solanaceae</taxon>
        <taxon>Solanoideae</taxon>
        <taxon>Datureae</taxon>
        <taxon>Datura</taxon>
    </lineage>
</organism>
<feature type="region of interest" description="Disordered" evidence="1">
    <location>
        <begin position="1"/>
        <end position="20"/>
    </location>
</feature>